<proteinExistence type="inferred from homology"/>
<dbReference type="Pfam" id="PF05042">
    <property type="entry name" value="Caleosin"/>
    <property type="match status" value="1"/>
</dbReference>
<organism evidence="2 3">
    <name type="scientific">Jaapia argillacea MUCL 33604</name>
    <dbReference type="NCBI Taxonomy" id="933084"/>
    <lineage>
        <taxon>Eukaryota</taxon>
        <taxon>Fungi</taxon>
        <taxon>Dikarya</taxon>
        <taxon>Basidiomycota</taxon>
        <taxon>Agaricomycotina</taxon>
        <taxon>Agaricomycetes</taxon>
        <taxon>Agaricomycetidae</taxon>
        <taxon>Jaapiales</taxon>
        <taxon>Jaapiaceae</taxon>
        <taxon>Jaapia</taxon>
    </lineage>
</organism>
<dbReference type="HOGENOM" id="CLU_062049_3_0_1"/>
<dbReference type="InParanoid" id="A0A067Q9Z1"/>
<dbReference type="PANTHER" id="PTHR31495">
    <property type="entry name" value="PEROXYGENASE 3-RELATED"/>
    <property type="match status" value="1"/>
</dbReference>
<protein>
    <submittedName>
        <fullName evidence="2">Uncharacterized protein</fullName>
    </submittedName>
</protein>
<dbReference type="EMBL" id="KL197710">
    <property type="protein sequence ID" value="KDQ62950.1"/>
    <property type="molecule type" value="Genomic_DNA"/>
</dbReference>
<dbReference type="GO" id="GO:0004497">
    <property type="term" value="F:monooxygenase activity"/>
    <property type="evidence" value="ECO:0007669"/>
    <property type="project" value="TreeGrafter"/>
</dbReference>
<keyword evidence="3" id="KW-1185">Reference proteome</keyword>
<evidence type="ECO:0000256" key="1">
    <source>
        <dbReference type="ARBA" id="ARBA00006765"/>
    </source>
</evidence>
<dbReference type="InterPro" id="IPR007736">
    <property type="entry name" value="Caleosin-related"/>
</dbReference>
<gene>
    <name evidence="2" type="ORF">JAAARDRAFT_28921</name>
</gene>
<dbReference type="Proteomes" id="UP000027265">
    <property type="component" value="Unassembled WGS sequence"/>
</dbReference>
<evidence type="ECO:0000313" key="2">
    <source>
        <dbReference type="EMBL" id="KDQ62950.1"/>
    </source>
</evidence>
<accession>A0A067Q9Z1</accession>
<dbReference type="STRING" id="933084.A0A067Q9Z1"/>
<dbReference type="PANTHER" id="PTHR31495:SF0">
    <property type="entry name" value="BINDING PROTEIN CALEOSIN, PUTATIVE (AFU_ORTHOLOGUE AFUA_5G13750)-RELATED"/>
    <property type="match status" value="1"/>
</dbReference>
<comment type="similarity">
    <text evidence="1">Belongs to the caleosin family.</text>
</comment>
<sequence>MLVIHGAFSYPTVEGYLPDPFFRVYLDRIHRAKHGSDSGSYDNDGEFVSDKFEEFFEKYSSLYEKDGLTIWDTMRGIVGQRCVFDVFGWGAAMFEWIPTWVMVWPKDGVLRKEDVRGVYDGSIFWKVAKARGVDLGREGVDM</sequence>
<dbReference type="OrthoDB" id="640742at2759"/>
<evidence type="ECO:0000313" key="3">
    <source>
        <dbReference type="Proteomes" id="UP000027265"/>
    </source>
</evidence>
<dbReference type="AlphaFoldDB" id="A0A067Q9Z1"/>
<reference evidence="3" key="1">
    <citation type="journal article" date="2014" name="Proc. Natl. Acad. Sci. U.S.A.">
        <title>Extensive sampling of basidiomycete genomes demonstrates inadequacy of the white-rot/brown-rot paradigm for wood decay fungi.</title>
        <authorList>
            <person name="Riley R."/>
            <person name="Salamov A.A."/>
            <person name="Brown D.W."/>
            <person name="Nagy L.G."/>
            <person name="Floudas D."/>
            <person name="Held B.W."/>
            <person name="Levasseur A."/>
            <person name="Lombard V."/>
            <person name="Morin E."/>
            <person name="Otillar R."/>
            <person name="Lindquist E.A."/>
            <person name="Sun H."/>
            <person name="LaButti K.M."/>
            <person name="Schmutz J."/>
            <person name="Jabbour D."/>
            <person name="Luo H."/>
            <person name="Baker S.E."/>
            <person name="Pisabarro A.G."/>
            <person name="Walton J.D."/>
            <person name="Blanchette R.A."/>
            <person name="Henrissat B."/>
            <person name="Martin F."/>
            <person name="Cullen D."/>
            <person name="Hibbett D.S."/>
            <person name="Grigoriev I.V."/>
        </authorList>
    </citation>
    <scope>NUCLEOTIDE SEQUENCE [LARGE SCALE GENOMIC DNA]</scope>
    <source>
        <strain evidence="3">MUCL 33604</strain>
    </source>
</reference>
<name>A0A067Q9Z1_9AGAM</name>
<dbReference type="GO" id="GO:0005509">
    <property type="term" value="F:calcium ion binding"/>
    <property type="evidence" value="ECO:0007669"/>
    <property type="project" value="TreeGrafter"/>
</dbReference>